<sequence>MHVFRTLILASSLVIAYLTPASANSDVCPVPLKVRFSVDYLPFSLMTSEGQLMGIDVEFVQKLFEHLDCPIEPVTMPFKRAIIELAAGRIDMMPFASITRERRSFALFSLPYRNETAGLVVRREELPNLPIDELDDVVDLGLVLGHEQNSYRGETFKAFLKSPKAEKHVFEFVSSSEGIRMLSAGRIDAIVEMPAAVLATAREMGVEADFAEHPFRLWSEPVHFMFSRKTVSPKLITAVNYALEDLIATPEYVARYGSMGLQDNPRFDPDG</sequence>
<dbReference type="Pfam" id="PF00497">
    <property type="entry name" value="SBP_bac_3"/>
    <property type="match status" value="1"/>
</dbReference>
<keyword evidence="5" id="KW-1185">Reference proteome</keyword>
<name>A0ABY1P6M7_9HYPH</name>
<dbReference type="InterPro" id="IPR001638">
    <property type="entry name" value="Solute-binding_3/MltF_N"/>
</dbReference>
<dbReference type="RefSeq" id="WP_155192662.1">
    <property type="nucleotide sequence ID" value="NZ_BAAAEA010000002.1"/>
</dbReference>
<keyword evidence="1 2" id="KW-0732">Signal</keyword>
<evidence type="ECO:0000313" key="5">
    <source>
        <dbReference type="Proteomes" id="UP001157914"/>
    </source>
</evidence>
<reference evidence="4 5" key="1">
    <citation type="submission" date="2017-05" db="EMBL/GenBank/DDBJ databases">
        <authorList>
            <person name="Varghese N."/>
            <person name="Submissions S."/>
        </authorList>
    </citation>
    <scope>NUCLEOTIDE SEQUENCE [LARGE SCALE GENOMIC DNA]</scope>
    <source>
        <strain evidence="4 5">DSM 15949</strain>
    </source>
</reference>
<evidence type="ECO:0000256" key="2">
    <source>
        <dbReference type="SAM" id="SignalP"/>
    </source>
</evidence>
<dbReference type="PANTHER" id="PTHR35936:SF19">
    <property type="entry name" value="AMINO-ACID-BINDING PROTEIN YXEM-RELATED"/>
    <property type="match status" value="1"/>
</dbReference>
<evidence type="ECO:0000256" key="1">
    <source>
        <dbReference type="ARBA" id="ARBA00022729"/>
    </source>
</evidence>
<feature type="domain" description="Solute-binding protein family 3/N-terminal" evidence="3">
    <location>
        <begin position="33"/>
        <end position="263"/>
    </location>
</feature>
<dbReference type="Proteomes" id="UP001157914">
    <property type="component" value="Unassembled WGS sequence"/>
</dbReference>
<evidence type="ECO:0000259" key="3">
    <source>
        <dbReference type="SMART" id="SM00062"/>
    </source>
</evidence>
<dbReference type="SMART" id="SM00062">
    <property type="entry name" value="PBPb"/>
    <property type="match status" value="1"/>
</dbReference>
<dbReference type="EMBL" id="FXTT01000003">
    <property type="protein sequence ID" value="SMP27127.1"/>
    <property type="molecule type" value="Genomic_DNA"/>
</dbReference>
<evidence type="ECO:0000313" key="4">
    <source>
        <dbReference type="EMBL" id="SMP27127.1"/>
    </source>
</evidence>
<feature type="signal peptide" evidence="2">
    <location>
        <begin position="1"/>
        <end position="23"/>
    </location>
</feature>
<protein>
    <submittedName>
        <fullName evidence="4">Amino acid ABC transporter substrate-binding protein, PAAT family</fullName>
    </submittedName>
</protein>
<organism evidence="4 5">
    <name type="scientific">Roseibium denhamense</name>
    <dbReference type="NCBI Taxonomy" id="76305"/>
    <lineage>
        <taxon>Bacteria</taxon>
        <taxon>Pseudomonadati</taxon>
        <taxon>Pseudomonadota</taxon>
        <taxon>Alphaproteobacteria</taxon>
        <taxon>Hyphomicrobiales</taxon>
        <taxon>Stappiaceae</taxon>
        <taxon>Roseibium</taxon>
    </lineage>
</organism>
<proteinExistence type="predicted"/>
<feature type="chain" id="PRO_5045620847" evidence="2">
    <location>
        <begin position="24"/>
        <end position="271"/>
    </location>
</feature>
<accession>A0ABY1P6M7</accession>
<comment type="caution">
    <text evidence="4">The sequence shown here is derived from an EMBL/GenBank/DDBJ whole genome shotgun (WGS) entry which is preliminary data.</text>
</comment>
<dbReference type="SUPFAM" id="SSF53850">
    <property type="entry name" value="Periplasmic binding protein-like II"/>
    <property type="match status" value="1"/>
</dbReference>
<dbReference type="Gene3D" id="3.40.190.10">
    <property type="entry name" value="Periplasmic binding protein-like II"/>
    <property type="match status" value="2"/>
</dbReference>
<dbReference type="PANTHER" id="PTHR35936">
    <property type="entry name" value="MEMBRANE-BOUND LYTIC MUREIN TRANSGLYCOSYLASE F"/>
    <property type="match status" value="1"/>
</dbReference>
<gene>
    <name evidence="4" type="ORF">SAMN06265374_2859</name>
</gene>